<keyword evidence="3" id="KW-0964">Secreted</keyword>
<dbReference type="GO" id="GO:0005576">
    <property type="term" value="C:extracellular region"/>
    <property type="evidence" value="ECO:0007669"/>
    <property type="project" value="UniProtKB-SubCell"/>
</dbReference>
<dbReference type="GO" id="GO:0045087">
    <property type="term" value="P:innate immune response"/>
    <property type="evidence" value="ECO:0007669"/>
    <property type="project" value="UniProtKB-KW"/>
</dbReference>
<evidence type="ECO:0000256" key="2">
    <source>
        <dbReference type="ARBA" id="ARBA00007550"/>
    </source>
</evidence>
<evidence type="ECO:0000256" key="3">
    <source>
        <dbReference type="ARBA" id="ARBA00022525"/>
    </source>
</evidence>
<evidence type="ECO:0000259" key="10">
    <source>
        <dbReference type="Pfam" id="PF03769"/>
    </source>
</evidence>
<keyword evidence="5" id="KW-0399">Innate immunity</keyword>
<evidence type="ECO:0000256" key="1">
    <source>
        <dbReference type="ARBA" id="ARBA00004613"/>
    </source>
</evidence>
<feature type="signal peptide" evidence="9">
    <location>
        <begin position="1"/>
        <end position="19"/>
    </location>
</feature>
<dbReference type="Pfam" id="PF03769">
    <property type="entry name" value="Attacin_C"/>
    <property type="match status" value="1"/>
</dbReference>
<feature type="domain" description="Attacin C-terminal" evidence="10">
    <location>
        <begin position="72"/>
        <end position="177"/>
    </location>
</feature>
<dbReference type="AlphaFoldDB" id="A0A1I8NKL0"/>
<feature type="region of interest" description="Disordered" evidence="8">
    <location>
        <begin position="105"/>
        <end position="126"/>
    </location>
</feature>
<gene>
    <name evidence="11" type="primary">105261739</name>
</gene>
<evidence type="ECO:0000313" key="11">
    <source>
        <dbReference type="EnsemblMetazoa" id="MDOA016667-PA"/>
    </source>
</evidence>
<keyword evidence="7" id="KW-0044">Antibiotic</keyword>
<dbReference type="EnsemblMetazoa" id="MDOA016667-RA">
    <property type="protein sequence ID" value="MDOA016667-PA"/>
    <property type="gene ID" value="MDOA016667"/>
</dbReference>
<name>A0A1I8NKL0_MUSDO</name>
<evidence type="ECO:0000256" key="8">
    <source>
        <dbReference type="SAM" id="MobiDB-lite"/>
    </source>
</evidence>
<dbReference type="GO" id="GO:0042742">
    <property type="term" value="P:defense response to bacterium"/>
    <property type="evidence" value="ECO:0007669"/>
    <property type="project" value="UniProtKB-KW"/>
</dbReference>
<keyword evidence="6" id="KW-0391">Immunity</keyword>
<proteinExistence type="inferred from homology"/>
<accession>A0A1I8NKL0</accession>
<evidence type="ECO:0000256" key="6">
    <source>
        <dbReference type="ARBA" id="ARBA00022859"/>
    </source>
</evidence>
<evidence type="ECO:0000256" key="9">
    <source>
        <dbReference type="SAM" id="SignalP"/>
    </source>
</evidence>
<comment type="subcellular location">
    <subcellularLocation>
        <location evidence="1">Secreted</location>
    </subcellularLocation>
</comment>
<reference evidence="11" key="1">
    <citation type="submission" date="2020-05" db="UniProtKB">
        <authorList>
            <consortium name="EnsemblMetazoa"/>
        </authorList>
    </citation>
    <scope>IDENTIFICATION</scope>
    <source>
        <strain evidence="11">Aabys</strain>
    </source>
</reference>
<evidence type="ECO:0000256" key="7">
    <source>
        <dbReference type="ARBA" id="ARBA00023022"/>
    </source>
</evidence>
<dbReference type="InterPro" id="IPR005521">
    <property type="entry name" value="Attacin_C"/>
</dbReference>
<sequence>MFALKFTLFMAVCLAISRASPVDFMADGYENQIIDFDQVGPSSIISRHARSPEGGSVGIDYRKDENGRVAVAQYKQNIFSSADGDRSLDAHAHASRNFDHNSNAFGGGVQGNWSPGSGGSADFTKDNFGRQASVQLNQNLFTSRDGRGTIDAYAQGTRNFDYNYNNFGGGIQGRYRF</sequence>
<keyword evidence="4" id="KW-0929">Antimicrobial</keyword>
<keyword evidence="9" id="KW-0732">Signal</keyword>
<evidence type="ECO:0000256" key="5">
    <source>
        <dbReference type="ARBA" id="ARBA00022588"/>
    </source>
</evidence>
<feature type="chain" id="PRO_5044561911" description="Attacin C-terminal domain-containing protein" evidence="9">
    <location>
        <begin position="20"/>
        <end position="177"/>
    </location>
</feature>
<comment type="similarity">
    <text evidence="2">Belongs to the attacin/sarcotoxin-2 family.</text>
</comment>
<organism evidence="11">
    <name type="scientific">Musca domestica</name>
    <name type="common">House fly</name>
    <dbReference type="NCBI Taxonomy" id="7370"/>
    <lineage>
        <taxon>Eukaryota</taxon>
        <taxon>Metazoa</taxon>
        <taxon>Ecdysozoa</taxon>
        <taxon>Arthropoda</taxon>
        <taxon>Hexapoda</taxon>
        <taxon>Insecta</taxon>
        <taxon>Pterygota</taxon>
        <taxon>Neoptera</taxon>
        <taxon>Endopterygota</taxon>
        <taxon>Diptera</taxon>
        <taxon>Brachycera</taxon>
        <taxon>Muscomorpha</taxon>
        <taxon>Muscoidea</taxon>
        <taxon>Muscidae</taxon>
        <taxon>Musca</taxon>
    </lineage>
</organism>
<dbReference type="VEuPathDB" id="VectorBase:MDOA016667"/>
<dbReference type="VEuPathDB" id="VectorBase:MDOMA2_010613"/>
<protein>
    <recommendedName>
        <fullName evidence="10">Attacin C-terminal domain-containing protein</fullName>
    </recommendedName>
</protein>
<evidence type="ECO:0000256" key="4">
    <source>
        <dbReference type="ARBA" id="ARBA00022529"/>
    </source>
</evidence>